<comment type="caution">
    <text evidence="1">The sequence shown here is derived from an EMBL/GenBank/DDBJ whole genome shotgun (WGS) entry which is preliminary data.</text>
</comment>
<gene>
    <name evidence="1" type="ORF">KUTeg_010339</name>
</gene>
<protein>
    <submittedName>
        <fullName evidence="1">Uncharacterized protein</fullName>
    </submittedName>
</protein>
<evidence type="ECO:0000313" key="2">
    <source>
        <dbReference type="Proteomes" id="UP001217089"/>
    </source>
</evidence>
<keyword evidence="2" id="KW-1185">Reference proteome</keyword>
<dbReference type="Proteomes" id="UP001217089">
    <property type="component" value="Unassembled WGS sequence"/>
</dbReference>
<proteinExistence type="predicted"/>
<evidence type="ECO:0000313" key="1">
    <source>
        <dbReference type="EMBL" id="KAJ8312966.1"/>
    </source>
</evidence>
<reference evidence="1 2" key="1">
    <citation type="submission" date="2022-12" db="EMBL/GenBank/DDBJ databases">
        <title>Chromosome-level genome of Tegillarca granosa.</title>
        <authorList>
            <person name="Kim J."/>
        </authorList>
    </citation>
    <scope>NUCLEOTIDE SEQUENCE [LARGE SCALE GENOMIC DNA]</scope>
    <source>
        <strain evidence="1">Teg-2019</strain>
        <tissue evidence="1">Adductor muscle</tissue>
    </source>
</reference>
<dbReference type="EMBL" id="JARBDR010000440">
    <property type="protein sequence ID" value="KAJ8312966.1"/>
    <property type="molecule type" value="Genomic_DNA"/>
</dbReference>
<name>A0ABQ9F6F0_TEGGR</name>
<accession>A0ABQ9F6F0</accession>
<sequence>MQEKDINRKKTVRLNKSIQPNNYNWYATNTETICICIISQKGSKQMTRSQKNNVLHLRKIKVLDSIVNGFSCDRCKKLLSFTITSREGNVISEARQCYDFGLNSEEDGMSTTKEFFPSRQKTRKQQIDIPLNIQISSETDITLKGNNCYSSCCHQTCRYNAGVIRNHCQNVNVGNVQLQISCKGVSLADSLSFEM</sequence>
<organism evidence="1 2">
    <name type="scientific">Tegillarca granosa</name>
    <name type="common">Malaysian cockle</name>
    <name type="synonym">Anadara granosa</name>
    <dbReference type="NCBI Taxonomy" id="220873"/>
    <lineage>
        <taxon>Eukaryota</taxon>
        <taxon>Metazoa</taxon>
        <taxon>Spiralia</taxon>
        <taxon>Lophotrochozoa</taxon>
        <taxon>Mollusca</taxon>
        <taxon>Bivalvia</taxon>
        <taxon>Autobranchia</taxon>
        <taxon>Pteriomorphia</taxon>
        <taxon>Arcoida</taxon>
        <taxon>Arcoidea</taxon>
        <taxon>Arcidae</taxon>
        <taxon>Tegillarca</taxon>
    </lineage>
</organism>